<sequence length="382" mass="41138">MNQATADSETRPNNTNLAIKGIIALQAMAEIGRILGKDNGVAMFSNISSNYLNTWMSLALSSNPNGRHILSSYGNPDISWVLAYSLFADKYLPTSVVDPNESPLDAERSSDETNFAWILHTAATVSDPDVRDMLIEQVLNQALNSTQFPNIYDGSGPPSGVSSPALGGAFSLLALSLFNQQTAPSSPRSSNSPDPDENKPRRNKIVGPVIGGALGVLVIVVLAATMVRWITKRRARDRHALLNEFDGKTEPLGPCLVTPFNTKREDSASLSESVDPTQTGFEVNPHMPNKVTGVMRSRKEREAGFTLANPDTSQVHGNGSSSPSADVLEQQYSADARVTPSEVGGLRAEVENLREAVRRIQNGRPDSVSEAPPGYHFVNVDA</sequence>
<evidence type="ECO:0000256" key="1">
    <source>
        <dbReference type="SAM" id="MobiDB-lite"/>
    </source>
</evidence>
<keyword evidence="5" id="KW-1185">Reference proteome</keyword>
<name>A0AAD5YLV8_9APHY</name>
<keyword evidence="2" id="KW-1133">Transmembrane helix</keyword>
<feature type="domain" description="Glutaminase A central" evidence="3">
    <location>
        <begin position="5"/>
        <end position="173"/>
    </location>
</feature>
<dbReference type="InterPro" id="IPR052743">
    <property type="entry name" value="Glutaminase_GtaA"/>
</dbReference>
<dbReference type="PANTHER" id="PTHR31987">
    <property type="entry name" value="GLUTAMINASE A-RELATED"/>
    <property type="match status" value="1"/>
</dbReference>
<feature type="region of interest" description="Disordered" evidence="1">
    <location>
        <begin position="362"/>
        <end position="382"/>
    </location>
</feature>
<dbReference type="PANTHER" id="PTHR31987:SF1">
    <property type="entry name" value="GLUTAMINASE A"/>
    <property type="match status" value="1"/>
</dbReference>
<feature type="compositionally biased region" description="Low complexity" evidence="1">
    <location>
        <begin position="182"/>
        <end position="193"/>
    </location>
</feature>
<dbReference type="InterPro" id="IPR032514">
    <property type="entry name" value="GtaA_central"/>
</dbReference>
<keyword evidence="2" id="KW-0812">Transmembrane</keyword>
<dbReference type="Proteomes" id="UP001212997">
    <property type="component" value="Unassembled WGS sequence"/>
</dbReference>
<dbReference type="EMBL" id="JANAWD010000009">
    <property type="protein sequence ID" value="KAJ3491633.1"/>
    <property type="molecule type" value="Genomic_DNA"/>
</dbReference>
<evidence type="ECO:0000313" key="4">
    <source>
        <dbReference type="EMBL" id="KAJ3491633.1"/>
    </source>
</evidence>
<feature type="region of interest" description="Disordered" evidence="1">
    <location>
        <begin position="264"/>
        <end position="289"/>
    </location>
</feature>
<gene>
    <name evidence="4" type="ORF">NLI96_g579</name>
</gene>
<evidence type="ECO:0000256" key="2">
    <source>
        <dbReference type="SAM" id="Phobius"/>
    </source>
</evidence>
<accession>A0AAD5YLV8</accession>
<comment type="caution">
    <text evidence="4">The sequence shown here is derived from an EMBL/GenBank/DDBJ whole genome shotgun (WGS) entry which is preliminary data.</text>
</comment>
<proteinExistence type="predicted"/>
<dbReference type="AlphaFoldDB" id="A0AAD5YLV8"/>
<protein>
    <recommendedName>
        <fullName evidence="3">Glutaminase A central domain-containing protein</fullName>
    </recommendedName>
</protein>
<feature type="region of interest" description="Disordered" evidence="1">
    <location>
        <begin position="182"/>
        <end position="204"/>
    </location>
</feature>
<evidence type="ECO:0000259" key="3">
    <source>
        <dbReference type="Pfam" id="PF16335"/>
    </source>
</evidence>
<reference evidence="4" key="1">
    <citation type="submission" date="2022-07" db="EMBL/GenBank/DDBJ databases">
        <title>Genome Sequence of Physisporinus lineatus.</title>
        <authorList>
            <person name="Buettner E."/>
        </authorList>
    </citation>
    <scope>NUCLEOTIDE SEQUENCE</scope>
    <source>
        <strain evidence="4">VT162</strain>
    </source>
</reference>
<feature type="compositionally biased region" description="Polar residues" evidence="1">
    <location>
        <begin position="268"/>
        <end position="281"/>
    </location>
</feature>
<evidence type="ECO:0000313" key="5">
    <source>
        <dbReference type="Proteomes" id="UP001212997"/>
    </source>
</evidence>
<keyword evidence="2" id="KW-0472">Membrane</keyword>
<dbReference type="Pfam" id="PF16335">
    <property type="entry name" value="GtaA_6_Hairpin"/>
    <property type="match status" value="1"/>
</dbReference>
<organism evidence="4 5">
    <name type="scientific">Meripilus lineatus</name>
    <dbReference type="NCBI Taxonomy" id="2056292"/>
    <lineage>
        <taxon>Eukaryota</taxon>
        <taxon>Fungi</taxon>
        <taxon>Dikarya</taxon>
        <taxon>Basidiomycota</taxon>
        <taxon>Agaricomycotina</taxon>
        <taxon>Agaricomycetes</taxon>
        <taxon>Polyporales</taxon>
        <taxon>Meripilaceae</taxon>
        <taxon>Meripilus</taxon>
    </lineage>
</organism>
<feature type="transmembrane region" description="Helical" evidence="2">
    <location>
        <begin position="205"/>
        <end position="230"/>
    </location>
</feature>